<accession>A0ABR3V3Y3</accession>
<dbReference type="EMBL" id="JAZHXJ010002918">
    <property type="protein sequence ID" value="KAL1836086.1"/>
    <property type="molecule type" value="Genomic_DNA"/>
</dbReference>
<sequence>MAASPLTRLAEQLLERSRALDSYNRNLGHDPASFDRESFVDAPLDVEDARKSVINLAQDLKRLAQGPRDLLFESLNTVGAPASHLSWSGLTDLSRSQFNDLANLHFLYRHQVPKHVPVAGDISYADLAAASGLDEVLLRRMVRVAMMNRIFVETDDGRVRHSAASRILHAEPDAMDACGFLLEEMFVRTIPLVNGSGRRRVHICDSACQSPPRRRW</sequence>
<dbReference type="InterPro" id="IPR036390">
    <property type="entry name" value="WH_DNA-bd_sf"/>
</dbReference>
<dbReference type="SUPFAM" id="SSF46785">
    <property type="entry name" value="Winged helix' DNA-binding domain"/>
    <property type="match status" value="1"/>
</dbReference>
<proteinExistence type="predicted"/>
<reference evidence="1 2" key="1">
    <citation type="journal article" date="2024" name="Commun. Biol.">
        <title>Comparative genomic analysis of thermophilic fungi reveals convergent evolutionary adaptations and gene losses.</title>
        <authorList>
            <person name="Steindorff A.S."/>
            <person name="Aguilar-Pontes M.V."/>
            <person name="Robinson A.J."/>
            <person name="Andreopoulos B."/>
            <person name="LaButti K."/>
            <person name="Kuo A."/>
            <person name="Mondo S."/>
            <person name="Riley R."/>
            <person name="Otillar R."/>
            <person name="Haridas S."/>
            <person name="Lipzen A."/>
            <person name="Grimwood J."/>
            <person name="Schmutz J."/>
            <person name="Clum A."/>
            <person name="Reid I.D."/>
            <person name="Moisan M.C."/>
            <person name="Butler G."/>
            <person name="Nguyen T.T.M."/>
            <person name="Dewar K."/>
            <person name="Conant G."/>
            <person name="Drula E."/>
            <person name="Henrissat B."/>
            <person name="Hansel C."/>
            <person name="Singer S."/>
            <person name="Hutchinson M.I."/>
            <person name="de Vries R.P."/>
            <person name="Natvig D.O."/>
            <person name="Powell A.J."/>
            <person name="Tsang A."/>
            <person name="Grigoriev I.V."/>
        </authorList>
    </citation>
    <scope>NUCLEOTIDE SEQUENCE [LARGE SCALE GENOMIC DNA]</scope>
    <source>
        <strain evidence="1 2">ATCC 24622</strain>
    </source>
</reference>
<evidence type="ECO:0000313" key="1">
    <source>
        <dbReference type="EMBL" id="KAL1836086.1"/>
    </source>
</evidence>
<name>A0ABR3V3Y3_9PEZI</name>
<gene>
    <name evidence="1" type="ORF">VTK73DRAFT_5207</name>
</gene>
<keyword evidence="2" id="KW-1185">Reference proteome</keyword>
<comment type="caution">
    <text evidence="1">The sequence shown here is derived from an EMBL/GenBank/DDBJ whole genome shotgun (WGS) entry which is preliminary data.</text>
</comment>
<dbReference type="PANTHER" id="PTHR43712:SF12">
    <property type="entry name" value="STERIGMATOCYSTIN 8-O-METHYLTRANSFERASE"/>
    <property type="match status" value="1"/>
</dbReference>
<dbReference type="Gene3D" id="1.10.10.10">
    <property type="entry name" value="Winged helix-like DNA-binding domain superfamily/Winged helix DNA-binding domain"/>
    <property type="match status" value="1"/>
</dbReference>
<dbReference type="PANTHER" id="PTHR43712">
    <property type="entry name" value="PUTATIVE (AFU_ORTHOLOGUE AFUA_4G14580)-RELATED"/>
    <property type="match status" value="1"/>
</dbReference>
<dbReference type="InterPro" id="IPR036388">
    <property type="entry name" value="WH-like_DNA-bd_sf"/>
</dbReference>
<protein>
    <submittedName>
        <fullName evidence="1">Uncharacterized protein</fullName>
    </submittedName>
</protein>
<dbReference type="Proteomes" id="UP001586593">
    <property type="component" value="Unassembled WGS sequence"/>
</dbReference>
<evidence type="ECO:0000313" key="2">
    <source>
        <dbReference type="Proteomes" id="UP001586593"/>
    </source>
</evidence>
<organism evidence="1 2">
    <name type="scientific">Phialemonium thermophilum</name>
    <dbReference type="NCBI Taxonomy" id="223376"/>
    <lineage>
        <taxon>Eukaryota</taxon>
        <taxon>Fungi</taxon>
        <taxon>Dikarya</taxon>
        <taxon>Ascomycota</taxon>
        <taxon>Pezizomycotina</taxon>
        <taxon>Sordariomycetes</taxon>
        <taxon>Sordariomycetidae</taxon>
        <taxon>Cephalothecales</taxon>
        <taxon>Cephalothecaceae</taxon>
        <taxon>Phialemonium</taxon>
    </lineage>
</organism>